<evidence type="ECO:0000256" key="5">
    <source>
        <dbReference type="ARBA" id="ARBA00022679"/>
    </source>
</evidence>
<dbReference type="Pfam" id="PF02518">
    <property type="entry name" value="HATPase_c"/>
    <property type="match status" value="1"/>
</dbReference>
<evidence type="ECO:0000256" key="10">
    <source>
        <dbReference type="ARBA" id="ARBA00023136"/>
    </source>
</evidence>
<dbReference type="SMART" id="SM00388">
    <property type="entry name" value="HisKA"/>
    <property type="match status" value="1"/>
</dbReference>
<evidence type="ECO:0000313" key="16">
    <source>
        <dbReference type="Proteomes" id="UP000612712"/>
    </source>
</evidence>
<dbReference type="EC" id="2.7.13.3" evidence="3"/>
<dbReference type="PANTHER" id="PTHR45436">
    <property type="entry name" value="SENSOR HISTIDINE KINASE YKOH"/>
    <property type="match status" value="1"/>
</dbReference>
<keyword evidence="6 12" id="KW-0812">Transmembrane</keyword>
<feature type="domain" description="HAMP" evidence="14">
    <location>
        <begin position="267"/>
        <end position="319"/>
    </location>
</feature>
<dbReference type="InterPro" id="IPR004358">
    <property type="entry name" value="Sig_transdc_His_kin-like_C"/>
</dbReference>
<dbReference type="InterPro" id="IPR005467">
    <property type="entry name" value="His_kinase_dom"/>
</dbReference>
<dbReference type="PROSITE" id="PS50885">
    <property type="entry name" value="HAMP"/>
    <property type="match status" value="1"/>
</dbReference>
<feature type="compositionally biased region" description="Basic and acidic residues" evidence="11">
    <location>
        <begin position="13"/>
        <end position="23"/>
    </location>
</feature>
<dbReference type="Gene3D" id="6.10.340.10">
    <property type="match status" value="1"/>
</dbReference>
<keyword evidence="9" id="KW-0902">Two-component regulatory system</keyword>
<evidence type="ECO:0000259" key="14">
    <source>
        <dbReference type="PROSITE" id="PS50885"/>
    </source>
</evidence>
<dbReference type="SUPFAM" id="SSF55874">
    <property type="entry name" value="ATPase domain of HSP90 chaperone/DNA topoisomerase II/histidine kinase"/>
    <property type="match status" value="1"/>
</dbReference>
<evidence type="ECO:0000256" key="9">
    <source>
        <dbReference type="ARBA" id="ARBA00023012"/>
    </source>
</evidence>
<comment type="subcellular location">
    <subcellularLocation>
        <location evidence="2">Cell membrane</location>
    </subcellularLocation>
</comment>
<comment type="catalytic activity">
    <reaction evidence="1">
        <text>ATP + protein L-histidine = ADP + protein N-phospho-L-histidine.</text>
        <dbReference type="EC" id="2.7.13.3"/>
    </reaction>
</comment>
<dbReference type="EMBL" id="JACHWT010000003">
    <property type="protein sequence ID" value="MBB3115733.1"/>
    <property type="molecule type" value="Genomic_DNA"/>
</dbReference>
<evidence type="ECO:0000256" key="12">
    <source>
        <dbReference type="SAM" id="Phobius"/>
    </source>
</evidence>
<sequence length="554" mass="58492">MTEGSAGTPPPGDGDRGTARRAGDVGGGEGAAGVAGTAGRVDETRDNGGRPLTLPGVETPRSNPARARLSLRGRLTALTAAVVIVAIAVVSLSAYATVRYVSDQEISRNLQWQAQAIFDSPTPPGLSGAGAPSGPDWDSGTHPGHRPDEGQSAGPADPAPHFVQVTPSVRALVVTRRWSGHQAGVTWTADGLGDAEYAVLRGDETYSYRTANRQRILATMDGTGRAVVLTQDISSTRQMLGALVFVLVLVGIAGSLTAVIAGMAVATAGLGPVARLRRAVDRVSKTDELWPVPVQGVDEFAYLTESFNEMLRALQASRDKQAELVADASHELKTPLTSLRTNIELLMLASRPDTPDVSDADRREIERDVVAQIDEMASLVGDLVDLARADAMDPVYEDVDVVGTLREALDRVSRRRPDVTFESHLTTWHLCGDSFGLGRAFLNLLDNAAKWSPAGGVVRVYMDRIDDRSVEIRVADSGPGIPAEDRTKVFDRFYRSISSRSMPGSGLGLAIVKQVVETHGGVVMADESDDGGALIRLVLPGATTAHGSCPATGG</sequence>
<feature type="compositionally biased region" description="Low complexity" evidence="11">
    <location>
        <begin position="125"/>
        <end position="135"/>
    </location>
</feature>
<dbReference type="PRINTS" id="PR00344">
    <property type="entry name" value="BCTRLSENSOR"/>
</dbReference>
<dbReference type="Gene3D" id="3.30.565.10">
    <property type="entry name" value="Histidine kinase-like ATPase, C-terminal domain"/>
    <property type="match status" value="1"/>
</dbReference>
<dbReference type="SMART" id="SM00387">
    <property type="entry name" value="HATPase_c"/>
    <property type="match status" value="1"/>
</dbReference>
<dbReference type="SUPFAM" id="SSF47384">
    <property type="entry name" value="Homodimeric domain of signal transducing histidine kinase"/>
    <property type="match status" value="1"/>
</dbReference>
<comment type="caution">
    <text evidence="15">The sequence shown here is derived from an EMBL/GenBank/DDBJ whole genome shotgun (WGS) entry which is preliminary data.</text>
</comment>
<feature type="transmembrane region" description="Helical" evidence="12">
    <location>
        <begin position="75"/>
        <end position="98"/>
    </location>
</feature>
<dbReference type="InterPro" id="IPR003661">
    <property type="entry name" value="HisK_dim/P_dom"/>
</dbReference>
<dbReference type="InterPro" id="IPR050428">
    <property type="entry name" value="TCS_sensor_his_kinase"/>
</dbReference>
<accession>A0A8H9Y9C5</accession>
<reference evidence="15" key="1">
    <citation type="submission" date="2020-08" db="EMBL/GenBank/DDBJ databases">
        <title>Sequencing the genomes of 1000 actinobacteria strains.</title>
        <authorList>
            <person name="Klenk H.-P."/>
        </authorList>
    </citation>
    <scope>NUCLEOTIDE SEQUENCE</scope>
    <source>
        <strain evidence="15">DSM 20582</strain>
    </source>
</reference>
<dbReference type="SMART" id="SM00304">
    <property type="entry name" value="HAMP"/>
    <property type="match status" value="1"/>
</dbReference>
<organism evidence="15 16">
    <name type="scientific">Corynebacterium bovis DSM 20582 = CIP 54.80</name>
    <dbReference type="NCBI Taxonomy" id="927655"/>
    <lineage>
        <taxon>Bacteria</taxon>
        <taxon>Bacillati</taxon>
        <taxon>Actinomycetota</taxon>
        <taxon>Actinomycetes</taxon>
        <taxon>Mycobacteriales</taxon>
        <taxon>Corynebacteriaceae</taxon>
        <taxon>Corynebacterium</taxon>
    </lineage>
</organism>
<protein>
    <recommendedName>
        <fullName evidence="3">histidine kinase</fullName>
        <ecNumber evidence="3">2.7.13.3</ecNumber>
    </recommendedName>
</protein>
<evidence type="ECO:0000256" key="11">
    <source>
        <dbReference type="SAM" id="MobiDB-lite"/>
    </source>
</evidence>
<keyword evidence="7 15" id="KW-0418">Kinase</keyword>
<keyword evidence="8 12" id="KW-1133">Transmembrane helix</keyword>
<dbReference type="GO" id="GO:0000155">
    <property type="term" value="F:phosphorelay sensor kinase activity"/>
    <property type="evidence" value="ECO:0007669"/>
    <property type="project" value="InterPro"/>
</dbReference>
<evidence type="ECO:0000313" key="15">
    <source>
        <dbReference type="EMBL" id="MBB3115733.1"/>
    </source>
</evidence>
<dbReference type="Pfam" id="PF00672">
    <property type="entry name" value="HAMP"/>
    <property type="match status" value="1"/>
</dbReference>
<dbReference type="PANTHER" id="PTHR45436:SF5">
    <property type="entry name" value="SENSOR HISTIDINE KINASE TRCS"/>
    <property type="match status" value="1"/>
</dbReference>
<feature type="region of interest" description="Disordered" evidence="11">
    <location>
        <begin position="118"/>
        <end position="160"/>
    </location>
</feature>
<dbReference type="InterPro" id="IPR036890">
    <property type="entry name" value="HATPase_C_sf"/>
</dbReference>
<evidence type="ECO:0000256" key="4">
    <source>
        <dbReference type="ARBA" id="ARBA00022553"/>
    </source>
</evidence>
<evidence type="ECO:0000256" key="1">
    <source>
        <dbReference type="ARBA" id="ARBA00000085"/>
    </source>
</evidence>
<dbReference type="CDD" id="cd00075">
    <property type="entry name" value="HATPase"/>
    <property type="match status" value="1"/>
</dbReference>
<dbReference type="Pfam" id="PF00512">
    <property type="entry name" value="HisKA"/>
    <property type="match status" value="1"/>
</dbReference>
<dbReference type="CDD" id="cd00082">
    <property type="entry name" value="HisKA"/>
    <property type="match status" value="1"/>
</dbReference>
<evidence type="ECO:0000256" key="8">
    <source>
        <dbReference type="ARBA" id="ARBA00022989"/>
    </source>
</evidence>
<dbReference type="PROSITE" id="PS50109">
    <property type="entry name" value="HIS_KIN"/>
    <property type="match status" value="1"/>
</dbReference>
<dbReference type="InterPro" id="IPR003594">
    <property type="entry name" value="HATPase_dom"/>
</dbReference>
<evidence type="ECO:0000259" key="13">
    <source>
        <dbReference type="PROSITE" id="PS50109"/>
    </source>
</evidence>
<keyword evidence="4" id="KW-0597">Phosphoprotein</keyword>
<dbReference type="SUPFAM" id="SSF158472">
    <property type="entry name" value="HAMP domain-like"/>
    <property type="match status" value="1"/>
</dbReference>
<evidence type="ECO:0000256" key="6">
    <source>
        <dbReference type="ARBA" id="ARBA00022692"/>
    </source>
</evidence>
<feature type="domain" description="Histidine kinase" evidence="13">
    <location>
        <begin position="327"/>
        <end position="543"/>
    </location>
</feature>
<evidence type="ECO:0000256" key="3">
    <source>
        <dbReference type="ARBA" id="ARBA00012438"/>
    </source>
</evidence>
<feature type="transmembrane region" description="Helical" evidence="12">
    <location>
        <begin position="239"/>
        <end position="268"/>
    </location>
</feature>
<name>A0A8H9Y9C5_9CORY</name>
<evidence type="ECO:0000256" key="2">
    <source>
        <dbReference type="ARBA" id="ARBA00004236"/>
    </source>
</evidence>
<feature type="compositionally biased region" description="Gly residues" evidence="11">
    <location>
        <begin position="24"/>
        <end position="33"/>
    </location>
</feature>
<dbReference type="GO" id="GO:0005886">
    <property type="term" value="C:plasma membrane"/>
    <property type="evidence" value="ECO:0007669"/>
    <property type="project" value="UniProtKB-SubCell"/>
</dbReference>
<gene>
    <name evidence="15" type="ORF">FHU32_000949</name>
</gene>
<evidence type="ECO:0000256" key="7">
    <source>
        <dbReference type="ARBA" id="ARBA00022777"/>
    </source>
</evidence>
<proteinExistence type="predicted"/>
<dbReference type="Proteomes" id="UP000612712">
    <property type="component" value="Unassembled WGS sequence"/>
</dbReference>
<keyword evidence="5 15" id="KW-0808">Transferase</keyword>
<dbReference type="RefSeq" id="WP_232625837.1">
    <property type="nucleotide sequence ID" value="NZ_CP047187.1"/>
</dbReference>
<dbReference type="InterPro" id="IPR003660">
    <property type="entry name" value="HAMP_dom"/>
</dbReference>
<dbReference type="InterPro" id="IPR036097">
    <property type="entry name" value="HisK_dim/P_sf"/>
</dbReference>
<feature type="region of interest" description="Disordered" evidence="11">
    <location>
        <begin position="1"/>
        <end position="65"/>
    </location>
</feature>
<dbReference type="Gene3D" id="1.10.287.130">
    <property type="match status" value="1"/>
</dbReference>
<dbReference type="CDD" id="cd06225">
    <property type="entry name" value="HAMP"/>
    <property type="match status" value="1"/>
</dbReference>
<dbReference type="AlphaFoldDB" id="A0A8H9Y9C5"/>
<keyword evidence="10 12" id="KW-0472">Membrane</keyword>